<evidence type="ECO:0000313" key="2">
    <source>
        <dbReference type="EMBL" id="HIT94375.1"/>
    </source>
</evidence>
<dbReference type="SUPFAM" id="SSF69360">
    <property type="entry name" value="Cell wall binding repeat"/>
    <property type="match status" value="1"/>
</dbReference>
<evidence type="ECO:0000313" key="3">
    <source>
        <dbReference type="Proteomes" id="UP000824160"/>
    </source>
</evidence>
<evidence type="ECO:0000256" key="1">
    <source>
        <dbReference type="ARBA" id="ARBA00022737"/>
    </source>
</evidence>
<gene>
    <name evidence="2" type="ORF">IAC43_04265</name>
</gene>
<dbReference type="Proteomes" id="UP000824160">
    <property type="component" value="Unassembled WGS sequence"/>
</dbReference>
<dbReference type="AlphaFoldDB" id="A0A9D1KRR1"/>
<organism evidence="2 3">
    <name type="scientific">Candidatus Faecivivens stercoripullorum</name>
    <dbReference type="NCBI Taxonomy" id="2840805"/>
    <lineage>
        <taxon>Bacteria</taxon>
        <taxon>Bacillati</taxon>
        <taxon>Bacillota</taxon>
        <taxon>Clostridia</taxon>
        <taxon>Eubacteriales</taxon>
        <taxon>Oscillospiraceae</taxon>
        <taxon>Oscillospiraceae incertae sedis</taxon>
        <taxon>Candidatus Faecivivens</taxon>
    </lineage>
</organism>
<reference evidence="2" key="2">
    <citation type="journal article" date="2021" name="PeerJ">
        <title>Extensive microbial diversity within the chicken gut microbiome revealed by metagenomics and culture.</title>
        <authorList>
            <person name="Gilroy R."/>
            <person name="Ravi A."/>
            <person name="Getino M."/>
            <person name="Pursley I."/>
            <person name="Horton D.L."/>
            <person name="Alikhan N.F."/>
            <person name="Baker D."/>
            <person name="Gharbi K."/>
            <person name="Hall N."/>
            <person name="Watson M."/>
            <person name="Adriaenssens E.M."/>
            <person name="Foster-Nyarko E."/>
            <person name="Jarju S."/>
            <person name="Secka A."/>
            <person name="Antonio M."/>
            <person name="Oren A."/>
            <person name="Chaudhuri R.R."/>
            <person name="La Ragione R."/>
            <person name="Hildebrand F."/>
            <person name="Pallen M.J."/>
        </authorList>
    </citation>
    <scope>NUCLEOTIDE SEQUENCE</scope>
    <source>
        <strain evidence="2">ChiBcec7-5410</strain>
    </source>
</reference>
<keyword evidence="1" id="KW-0677">Repeat</keyword>
<dbReference type="EMBL" id="DVLW01000114">
    <property type="protein sequence ID" value="HIT94375.1"/>
    <property type="molecule type" value="Genomic_DNA"/>
</dbReference>
<feature type="non-terminal residue" evidence="2">
    <location>
        <position position="1"/>
    </location>
</feature>
<proteinExistence type="predicted"/>
<comment type="caution">
    <text evidence="2">The sequence shown here is derived from an EMBL/GenBank/DDBJ whole genome shotgun (WGS) entry which is preliminary data.</text>
</comment>
<dbReference type="Gene3D" id="2.10.270.10">
    <property type="entry name" value="Cholin Binding"/>
    <property type="match status" value="1"/>
</dbReference>
<dbReference type="Pfam" id="PF19085">
    <property type="entry name" value="Choline_bind_2"/>
    <property type="match status" value="1"/>
</dbReference>
<name>A0A9D1KRR1_9FIRM</name>
<dbReference type="InterPro" id="IPR018337">
    <property type="entry name" value="Cell_wall/Cho-bd_repeat"/>
</dbReference>
<reference evidence="2" key="1">
    <citation type="submission" date="2020-10" db="EMBL/GenBank/DDBJ databases">
        <authorList>
            <person name="Gilroy R."/>
        </authorList>
    </citation>
    <scope>NUCLEOTIDE SEQUENCE</scope>
    <source>
        <strain evidence="2">ChiBcec7-5410</strain>
    </source>
</reference>
<sequence length="33" mass="3698">KGEYYYVGADGKMLTNTTTPDGYRVDANGVWVR</sequence>
<protein>
    <submittedName>
        <fullName evidence="2">Choline-binding protein A</fullName>
    </submittedName>
</protein>
<accession>A0A9D1KRR1</accession>